<gene>
    <name evidence="8" type="ORF">Pmani_031087</name>
</gene>
<evidence type="ECO:0000313" key="9">
    <source>
        <dbReference type="Proteomes" id="UP001292094"/>
    </source>
</evidence>
<feature type="region of interest" description="Disordered" evidence="6">
    <location>
        <begin position="153"/>
        <end position="224"/>
    </location>
</feature>
<reference evidence="8" key="1">
    <citation type="submission" date="2023-11" db="EMBL/GenBank/DDBJ databases">
        <title>Genome assemblies of two species of porcelain crab, Petrolisthes cinctipes and Petrolisthes manimaculis (Anomura: Porcellanidae).</title>
        <authorList>
            <person name="Angst P."/>
        </authorList>
    </citation>
    <scope>NUCLEOTIDE SEQUENCE</scope>
    <source>
        <strain evidence="8">PB745_02</strain>
        <tissue evidence="8">Gill</tissue>
    </source>
</reference>
<keyword evidence="7" id="KW-0812">Transmembrane</keyword>
<keyword evidence="5" id="KW-0393">Immunoglobulin domain</keyword>
<accession>A0AAE1NWC6</accession>
<comment type="subcellular location">
    <subcellularLocation>
        <location evidence="1">Membrane</location>
        <topology evidence="1">Single-pass type I membrane protein</topology>
    </subcellularLocation>
</comment>
<dbReference type="PANTHER" id="PTHR11640:SF154">
    <property type="entry name" value="IRREGULAR CHIASM C-ROUGHEST PROTEIN-LIKE PROTEIN"/>
    <property type="match status" value="1"/>
</dbReference>
<dbReference type="InterPro" id="IPR036179">
    <property type="entry name" value="Ig-like_dom_sf"/>
</dbReference>
<dbReference type="InterPro" id="IPR013783">
    <property type="entry name" value="Ig-like_fold"/>
</dbReference>
<dbReference type="GO" id="GO:0050839">
    <property type="term" value="F:cell adhesion molecule binding"/>
    <property type="evidence" value="ECO:0007669"/>
    <property type="project" value="TreeGrafter"/>
</dbReference>
<feature type="compositionally biased region" description="Low complexity" evidence="6">
    <location>
        <begin position="294"/>
        <end position="303"/>
    </location>
</feature>
<evidence type="ECO:0000256" key="3">
    <source>
        <dbReference type="ARBA" id="ARBA00023157"/>
    </source>
</evidence>
<keyword evidence="7" id="KW-1133">Transmembrane helix</keyword>
<keyword evidence="3" id="KW-1015">Disulfide bond</keyword>
<evidence type="ECO:0000256" key="2">
    <source>
        <dbReference type="ARBA" id="ARBA00023136"/>
    </source>
</evidence>
<feature type="transmembrane region" description="Helical" evidence="7">
    <location>
        <begin position="114"/>
        <end position="136"/>
    </location>
</feature>
<feature type="compositionally biased region" description="Basic and acidic residues" evidence="6">
    <location>
        <begin position="320"/>
        <end position="348"/>
    </location>
</feature>
<evidence type="ECO:0000256" key="4">
    <source>
        <dbReference type="ARBA" id="ARBA00023180"/>
    </source>
</evidence>
<evidence type="ECO:0000313" key="8">
    <source>
        <dbReference type="EMBL" id="KAK4296416.1"/>
    </source>
</evidence>
<dbReference type="AlphaFoldDB" id="A0AAE1NWC6"/>
<comment type="caution">
    <text evidence="8">The sequence shown here is derived from an EMBL/GenBank/DDBJ whole genome shotgun (WGS) entry which is preliminary data.</text>
</comment>
<evidence type="ECO:0000256" key="5">
    <source>
        <dbReference type="ARBA" id="ARBA00023319"/>
    </source>
</evidence>
<feature type="compositionally biased region" description="Polar residues" evidence="6">
    <location>
        <begin position="400"/>
        <end position="453"/>
    </location>
</feature>
<feature type="compositionally biased region" description="Basic and acidic residues" evidence="6">
    <location>
        <begin position="153"/>
        <end position="163"/>
    </location>
</feature>
<feature type="region of interest" description="Disordered" evidence="6">
    <location>
        <begin position="388"/>
        <end position="456"/>
    </location>
</feature>
<keyword evidence="9" id="KW-1185">Reference proteome</keyword>
<name>A0AAE1NWC6_9EUCA</name>
<proteinExistence type="predicted"/>
<keyword evidence="4" id="KW-0325">Glycoprotein</keyword>
<feature type="compositionally biased region" description="Polar residues" evidence="6">
    <location>
        <begin position="284"/>
        <end position="293"/>
    </location>
</feature>
<evidence type="ECO:0000256" key="6">
    <source>
        <dbReference type="SAM" id="MobiDB-lite"/>
    </source>
</evidence>
<dbReference type="SUPFAM" id="SSF48726">
    <property type="entry name" value="Immunoglobulin"/>
    <property type="match status" value="1"/>
</dbReference>
<evidence type="ECO:0000256" key="1">
    <source>
        <dbReference type="ARBA" id="ARBA00004479"/>
    </source>
</evidence>
<sequence>APQVLQYTVERNMDVEKGQDAVIQIVFCSDPRPSRTSWEWGSYQLEAGKDRGRYVAENLAQQDVRDDCYSARLRVLGVDVGDARDYVLNVENDKGADRYAVGLRVSEPVSMSTVIGIVIACLVLLVLVTLIVLYAFKTEKWCFSQRGDFKPTDLESDKSDLESQKGTNGRHQYCGTDPGRGRTGVRSGEVGGRTSRLPSSSIPPDALYTAPRSSNTVSSKPDHEYENLKVGPRQAMGVMGTGVTISCFTPSFPPMAFVIGWKGMGEHLPPLQCHPPHIMPTRMETPNSCQVMRSNSSCSNNSSQQKKDELTASGEETGETEARRKEEEQETGREEEMEEREAGDHRESGNTNLMLTFKKQDEGKDAAKIYRSPHYVPVYQQHPDHINTTTRSPYHPKVKTNPTSPIDRTSVITANNLTRTSPGTPQRTSLSTINNFSRTPVPSATNNNNNSSGFRKPSSAVIYAELQLPRASNNGSMRRSEPYHHPSNKTQYAEITFQGRPLQTAEI</sequence>
<organism evidence="8 9">
    <name type="scientific">Petrolisthes manimaculis</name>
    <dbReference type="NCBI Taxonomy" id="1843537"/>
    <lineage>
        <taxon>Eukaryota</taxon>
        <taxon>Metazoa</taxon>
        <taxon>Ecdysozoa</taxon>
        <taxon>Arthropoda</taxon>
        <taxon>Crustacea</taxon>
        <taxon>Multicrustacea</taxon>
        <taxon>Malacostraca</taxon>
        <taxon>Eumalacostraca</taxon>
        <taxon>Eucarida</taxon>
        <taxon>Decapoda</taxon>
        <taxon>Pleocyemata</taxon>
        <taxon>Anomura</taxon>
        <taxon>Galatheoidea</taxon>
        <taxon>Porcellanidae</taxon>
        <taxon>Petrolisthes</taxon>
    </lineage>
</organism>
<dbReference type="Gene3D" id="2.60.40.10">
    <property type="entry name" value="Immunoglobulins"/>
    <property type="match status" value="1"/>
</dbReference>
<dbReference type="Proteomes" id="UP001292094">
    <property type="component" value="Unassembled WGS sequence"/>
</dbReference>
<feature type="region of interest" description="Disordered" evidence="6">
    <location>
        <begin position="282"/>
        <end position="352"/>
    </location>
</feature>
<dbReference type="PANTHER" id="PTHR11640">
    <property type="entry name" value="NEPHRIN"/>
    <property type="match status" value="1"/>
</dbReference>
<keyword evidence="2 7" id="KW-0472">Membrane</keyword>
<dbReference type="GO" id="GO:0005886">
    <property type="term" value="C:plasma membrane"/>
    <property type="evidence" value="ECO:0007669"/>
    <property type="project" value="TreeGrafter"/>
</dbReference>
<dbReference type="GO" id="GO:0005911">
    <property type="term" value="C:cell-cell junction"/>
    <property type="evidence" value="ECO:0007669"/>
    <property type="project" value="TreeGrafter"/>
</dbReference>
<protein>
    <submittedName>
        <fullName evidence="8">Uncharacterized protein</fullName>
    </submittedName>
</protein>
<dbReference type="GO" id="GO:0098609">
    <property type="term" value="P:cell-cell adhesion"/>
    <property type="evidence" value="ECO:0007669"/>
    <property type="project" value="TreeGrafter"/>
</dbReference>
<feature type="region of interest" description="Disordered" evidence="6">
    <location>
        <begin position="470"/>
        <end position="507"/>
    </location>
</feature>
<dbReference type="InterPro" id="IPR051275">
    <property type="entry name" value="Cell_adhesion_signaling"/>
</dbReference>
<evidence type="ECO:0000256" key="7">
    <source>
        <dbReference type="SAM" id="Phobius"/>
    </source>
</evidence>
<feature type="non-terminal residue" evidence="8">
    <location>
        <position position="1"/>
    </location>
</feature>
<dbReference type="EMBL" id="JAWZYT010003859">
    <property type="protein sequence ID" value="KAK4296416.1"/>
    <property type="molecule type" value="Genomic_DNA"/>
</dbReference>